<feature type="transmembrane region" description="Helical" evidence="1">
    <location>
        <begin position="41"/>
        <end position="61"/>
    </location>
</feature>
<dbReference type="EMBL" id="JAEIJD010000011">
    <property type="protein sequence ID" value="MBI6630612.1"/>
    <property type="molecule type" value="Genomic_DNA"/>
</dbReference>
<evidence type="ECO:0000313" key="4">
    <source>
        <dbReference type="Proteomes" id="UP000613255"/>
    </source>
</evidence>
<comment type="caution">
    <text evidence="3">The sequence shown here is derived from an EMBL/GenBank/DDBJ whole genome shotgun (WGS) entry which is preliminary data.</text>
</comment>
<keyword evidence="1" id="KW-1133">Transmembrane helix</keyword>
<keyword evidence="4" id="KW-1185">Reference proteome</keyword>
<gene>
    <name evidence="3" type="ORF">JAO82_12065</name>
</gene>
<feature type="transmembrane region" description="Helical" evidence="1">
    <location>
        <begin position="120"/>
        <end position="140"/>
    </location>
</feature>
<organism evidence="3 4">
    <name type="scientific">Pontibaca salina</name>
    <dbReference type="NCBI Taxonomy" id="2795731"/>
    <lineage>
        <taxon>Bacteria</taxon>
        <taxon>Pseudomonadati</taxon>
        <taxon>Pseudomonadota</taxon>
        <taxon>Alphaproteobacteria</taxon>
        <taxon>Rhodobacterales</taxon>
        <taxon>Roseobacteraceae</taxon>
        <taxon>Pontibaca</taxon>
    </lineage>
</organism>
<sequence>MRLAEIITAGVMALLSIYLMWKSTELNVGYITGEGPGGGAWPFWLSGIMLICTVMIAINWFRRTSPPSRSKEVLLDGYGRRTLVLVGGGLLGFIALVNIISMYGAMLVFLVYYLRFLGRHSWTLTGILSISLPVTFFLFFEAVMRITLPKGMQFTEPFYNYLNTIIY</sequence>
<evidence type="ECO:0000256" key="1">
    <source>
        <dbReference type="SAM" id="Phobius"/>
    </source>
</evidence>
<protein>
    <submittedName>
        <fullName evidence="3">Tripartite tricarboxylate transporter TctB family protein</fullName>
    </submittedName>
</protein>
<feature type="domain" description="DUF1468" evidence="2">
    <location>
        <begin position="7"/>
        <end position="149"/>
    </location>
</feature>
<feature type="transmembrane region" description="Helical" evidence="1">
    <location>
        <begin position="82"/>
        <end position="114"/>
    </location>
</feature>
<keyword evidence="1" id="KW-0812">Transmembrane</keyword>
<dbReference type="RefSeq" id="WP_198686636.1">
    <property type="nucleotide sequence ID" value="NZ_JAEIJD010000011.1"/>
</dbReference>
<feature type="transmembrane region" description="Helical" evidence="1">
    <location>
        <begin position="5"/>
        <end position="21"/>
    </location>
</feature>
<proteinExistence type="predicted"/>
<keyword evidence="1" id="KW-0472">Membrane</keyword>
<evidence type="ECO:0000313" key="3">
    <source>
        <dbReference type="EMBL" id="MBI6630612.1"/>
    </source>
</evidence>
<dbReference type="Proteomes" id="UP000613255">
    <property type="component" value="Unassembled WGS sequence"/>
</dbReference>
<dbReference type="InterPro" id="IPR009936">
    <property type="entry name" value="DUF1468"/>
</dbReference>
<accession>A0A934LZ79</accession>
<dbReference type="AlphaFoldDB" id="A0A934LZ79"/>
<name>A0A934LZ79_9RHOB</name>
<reference evidence="3" key="1">
    <citation type="submission" date="2020-12" db="EMBL/GenBank/DDBJ databases">
        <title>Pontibaca salina gen. nov., sp. nov., isolated from marine sediment.</title>
        <authorList>
            <person name="Bo J."/>
            <person name="Wang S."/>
            <person name="Song X."/>
            <person name="Du Z."/>
        </authorList>
    </citation>
    <scope>NUCLEOTIDE SEQUENCE</scope>
    <source>
        <strain evidence="3">S1109L</strain>
    </source>
</reference>
<dbReference type="Pfam" id="PF07331">
    <property type="entry name" value="TctB"/>
    <property type="match status" value="1"/>
</dbReference>
<evidence type="ECO:0000259" key="2">
    <source>
        <dbReference type="Pfam" id="PF07331"/>
    </source>
</evidence>